<dbReference type="EMBL" id="JBHRXJ010000027">
    <property type="protein sequence ID" value="MFC3530452.1"/>
    <property type="molecule type" value="Genomic_DNA"/>
</dbReference>
<dbReference type="CDD" id="cd21631">
    <property type="entry name" value="RHH_CopG_NikR-like"/>
    <property type="match status" value="1"/>
</dbReference>
<dbReference type="Proteomes" id="UP001595721">
    <property type="component" value="Unassembled WGS sequence"/>
</dbReference>
<dbReference type="InterPro" id="IPR002145">
    <property type="entry name" value="CopG"/>
</dbReference>
<feature type="domain" description="Ribbon-helix-helix protein CopG" evidence="1">
    <location>
        <begin position="19"/>
        <end position="50"/>
    </location>
</feature>
<gene>
    <name evidence="2" type="ORF">ACFOMH_19995</name>
</gene>
<name>A0ABV7RAJ2_9RHOB</name>
<comment type="caution">
    <text evidence="2">The sequence shown here is derived from an EMBL/GenBank/DDBJ whole genome shotgun (WGS) entry which is preliminary data.</text>
</comment>
<evidence type="ECO:0000259" key="1">
    <source>
        <dbReference type="Pfam" id="PF01402"/>
    </source>
</evidence>
<protein>
    <submittedName>
        <fullName evidence="2">CopG family transcriptional regulator</fullName>
    </submittedName>
</protein>
<proteinExistence type="predicted"/>
<reference evidence="3" key="1">
    <citation type="journal article" date="2019" name="Int. J. Syst. Evol. Microbiol.">
        <title>The Global Catalogue of Microorganisms (GCM) 10K type strain sequencing project: providing services to taxonomists for standard genome sequencing and annotation.</title>
        <authorList>
            <consortium name="The Broad Institute Genomics Platform"/>
            <consortium name="The Broad Institute Genome Sequencing Center for Infectious Disease"/>
            <person name="Wu L."/>
            <person name="Ma J."/>
        </authorList>
    </citation>
    <scope>NUCLEOTIDE SEQUENCE [LARGE SCALE GENOMIC DNA]</scope>
    <source>
        <strain evidence="3">KCTC 42899</strain>
    </source>
</reference>
<dbReference type="RefSeq" id="WP_377746681.1">
    <property type="nucleotide sequence ID" value="NZ_JBHRXJ010000027.1"/>
</dbReference>
<accession>A0ABV7RAJ2</accession>
<organism evidence="2 3">
    <name type="scientific">Paracoccus mangrovi</name>
    <dbReference type="NCBI Taxonomy" id="1715645"/>
    <lineage>
        <taxon>Bacteria</taxon>
        <taxon>Pseudomonadati</taxon>
        <taxon>Pseudomonadota</taxon>
        <taxon>Alphaproteobacteria</taxon>
        <taxon>Rhodobacterales</taxon>
        <taxon>Paracoccaceae</taxon>
        <taxon>Paracoccus</taxon>
    </lineage>
</organism>
<dbReference type="Pfam" id="PF01402">
    <property type="entry name" value="RHH_1"/>
    <property type="match status" value="1"/>
</dbReference>
<sequence>MAEQSFDGSKGKRRVTSMLERSDIAELESIARQRRVSLAWVIRDAVRAYLGSDHLTAQTIRPAHPTRSDAQ</sequence>
<evidence type="ECO:0000313" key="3">
    <source>
        <dbReference type="Proteomes" id="UP001595721"/>
    </source>
</evidence>
<keyword evidence="3" id="KW-1185">Reference proteome</keyword>
<evidence type="ECO:0000313" key="2">
    <source>
        <dbReference type="EMBL" id="MFC3530452.1"/>
    </source>
</evidence>